<feature type="compositionally biased region" description="Polar residues" evidence="1">
    <location>
        <begin position="201"/>
        <end position="212"/>
    </location>
</feature>
<accession>A0A9Q3II68</accession>
<name>A0A9Q3II68_9BASI</name>
<organism evidence="2 3">
    <name type="scientific">Austropuccinia psidii MF-1</name>
    <dbReference type="NCBI Taxonomy" id="1389203"/>
    <lineage>
        <taxon>Eukaryota</taxon>
        <taxon>Fungi</taxon>
        <taxon>Dikarya</taxon>
        <taxon>Basidiomycota</taxon>
        <taxon>Pucciniomycotina</taxon>
        <taxon>Pucciniomycetes</taxon>
        <taxon>Pucciniales</taxon>
        <taxon>Sphaerophragmiaceae</taxon>
        <taxon>Austropuccinia</taxon>
    </lineage>
</organism>
<proteinExistence type="predicted"/>
<evidence type="ECO:0000256" key="1">
    <source>
        <dbReference type="SAM" id="MobiDB-lite"/>
    </source>
</evidence>
<dbReference type="AlphaFoldDB" id="A0A9Q3II68"/>
<feature type="compositionally biased region" description="Polar residues" evidence="1">
    <location>
        <begin position="238"/>
        <end position="254"/>
    </location>
</feature>
<evidence type="ECO:0000313" key="2">
    <source>
        <dbReference type="EMBL" id="MBW0542423.1"/>
    </source>
</evidence>
<sequence length="254" mass="27124">MSSKLTELTESSPSVPPPSALCGSGILSQLASSGHFDPCQTYDGYKEVKVLHPACTEFSAKGRDFFQHFNPKSSKCHFCFVGKSPCCHPGPMASNIRRYFWSKKDGPFGKEFPVSKGPTPDGTSGYSDLTGSRQRDVARWTNIGRPIPVGGTPIYSISAAPISRINTEGVVTQIGRIADSPPDPDAEGSDELDASCLIPSTPRNFQPTLATIPTSLPPESPSSSHTRPDITPAVIPSPIQQSRAPPIVTSSQIQ</sequence>
<keyword evidence="3" id="KW-1185">Reference proteome</keyword>
<gene>
    <name evidence="2" type="ORF">O181_082138</name>
</gene>
<feature type="region of interest" description="Disordered" evidence="1">
    <location>
        <begin position="111"/>
        <end position="131"/>
    </location>
</feature>
<dbReference type="Proteomes" id="UP000765509">
    <property type="component" value="Unassembled WGS sequence"/>
</dbReference>
<feature type="compositionally biased region" description="Polar residues" evidence="1">
    <location>
        <begin position="121"/>
        <end position="131"/>
    </location>
</feature>
<protein>
    <submittedName>
        <fullName evidence="2">Uncharacterized protein</fullName>
    </submittedName>
</protein>
<reference evidence="2" key="1">
    <citation type="submission" date="2021-03" db="EMBL/GenBank/DDBJ databases">
        <title>Draft genome sequence of rust myrtle Austropuccinia psidii MF-1, a brazilian biotype.</title>
        <authorList>
            <person name="Quecine M.C."/>
            <person name="Pachon D.M.R."/>
            <person name="Bonatelli M.L."/>
            <person name="Correr F.H."/>
            <person name="Franceschini L.M."/>
            <person name="Leite T.F."/>
            <person name="Margarido G.R.A."/>
            <person name="Almeida C.A."/>
            <person name="Ferrarezi J.A."/>
            <person name="Labate C.A."/>
        </authorList>
    </citation>
    <scope>NUCLEOTIDE SEQUENCE</scope>
    <source>
        <strain evidence="2">MF-1</strain>
    </source>
</reference>
<feature type="compositionally biased region" description="Acidic residues" evidence="1">
    <location>
        <begin position="182"/>
        <end position="193"/>
    </location>
</feature>
<comment type="caution">
    <text evidence="2">The sequence shown here is derived from an EMBL/GenBank/DDBJ whole genome shotgun (WGS) entry which is preliminary data.</text>
</comment>
<feature type="region of interest" description="Disordered" evidence="1">
    <location>
        <begin position="175"/>
        <end position="254"/>
    </location>
</feature>
<evidence type="ECO:0000313" key="3">
    <source>
        <dbReference type="Proteomes" id="UP000765509"/>
    </source>
</evidence>
<dbReference type="EMBL" id="AVOT02047148">
    <property type="protein sequence ID" value="MBW0542423.1"/>
    <property type="molecule type" value="Genomic_DNA"/>
</dbReference>